<dbReference type="EMBL" id="JAMYWD010000009">
    <property type="protein sequence ID" value="KAJ4961280.1"/>
    <property type="molecule type" value="Genomic_DNA"/>
</dbReference>
<dbReference type="InterPro" id="IPR015424">
    <property type="entry name" value="PyrdxlP-dep_Trfase"/>
</dbReference>
<comment type="caution">
    <text evidence="2">The sequence shown here is derived from an EMBL/GenBank/DDBJ whole genome shotgun (WGS) entry which is preliminary data.</text>
</comment>
<dbReference type="SUPFAM" id="SSF53383">
    <property type="entry name" value="PLP-dependent transferases"/>
    <property type="match status" value="1"/>
</dbReference>
<evidence type="ECO:0000313" key="3">
    <source>
        <dbReference type="Proteomes" id="UP001141806"/>
    </source>
</evidence>
<gene>
    <name evidence="2" type="ORF">NE237_021190</name>
</gene>
<dbReference type="InterPro" id="IPR000192">
    <property type="entry name" value="Aminotrans_V_dom"/>
</dbReference>
<dbReference type="Proteomes" id="UP001141806">
    <property type="component" value="Unassembled WGS sequence"/>
</dbReference>
<evidence type="ECO:0000313" key="2">
    <source>
        <dbReference type="EMBL" id="KAJ4961280.1"/>
    </source>
</evidence>
<sequence length="678" mass="75379">MSSTDLSNNSNTRHSLSFYFLSKITQANTPAPVFDGLTSPVHPFKEVDQLLPAINQSIPELCPSLLPQPMALHVFLPSLLSILKIFSGTDQISDPKKRIILPDTNEKHKKSSVGSNNSFNLFDSLTIDPSMKGLDDTKSKFEWLRSQIIGKDAEFDTPFGPRPIIYADHTASGRFLQFIEEFLHREVLPFYGNTHTVDSYVGLHTGKLVQEACRYIKHCMGAGPHDVLLFPGTGTTAAIKRLQEVMGVAIPSVLQSKVIECLVSSERWVVFTGPYEHHSNLLSWRHSLAEVVEIGVDETGCVNIDSLVKALDSPEYSGRPKLGTFSACSNVTGIYTDTRAIARVLHEHGAYACFDFACSGPYVNIDMRSDQIDGYDAVFLSPHKFIGGPGSPGILVMSEELYLLKGHAPSTSGGGTVRYVNGYDAKDTLYCENLEEREDAGTPGIVQKIRAALAFRVKEFMGYDGLICSMEAHHMEKALDRLLKNPNVNVLGNKCTPCQPIVSFLLYPDSGRGKHLHCRFVTKLLNDLFGIQARGGCACAGPYAHLLLGIDRDHAKAIRSTVEKGHEGVKPGWTRVSFSYYTSVEEMEFIIDSIEFIAMNGHRFLQMYNFDWKTGDWCFKENYTSVIDGVLAKSKGENKRYAEYIDTARRVVRALPDYPVDNIVIPEFVDTELVTFMI</sequence>
<keyword evidence="3" id="KW-1185">Reference proteome</keyword>
<reference evidence="2" key="1">
    <citation type="journal article" date="2023" name="Plant J.">
        <title>The genome of the king protea, Protea cynaroides.</title>
        <authorList>
            <person name="Chang J."/>
            <person name="Duong T.A."/>
            <person name="Schoeman C."/>
            <person name="Ma X."/>
            <person name="Roodt D."/>
            <person name="Barker N."/>
            <person name="Li Z."/>
            <person name="Van de Peer Y."/>
            <person name="Mizrachi E."/>
        </authorList>
    </citation>
    <scope>NUCLEOTIDE SEQUENCE</scope>
    <source>
        <tissue evidence="2">Young leaves</tissue>
    </source>
</reference>
<evidence type="ECO:0000259" key="1">
    <source>
        <dbReference type="Pfam" id="PF00266"/>
    </source>
</evidence>
<dbReference type="PANTHER" id="PTHR43586:SF19">
    <property type="entry name" value="OS01G0729600 PROTEIN"/>
    <property type="match status" value="1"/>
</dbReference>
<dbReference type="AlphaFoldDB" id="A0A9Q0K449"/>
<accession>A0A9Q0K449</accession>
<dbReference type="Pfam" id="PF00266">
    <property type="entry name" value="Aminotran_5"/>
    <property type="match status" value="1"/>
</dbReference>
<organism evidence="2 3">
    <name type="scientific">Protea cynaroides</name>
    <dbReference type="NCBI Taxonomy" id="273540"/>
    <lineage>
        <taxon>Eukaryota</taxon>
        <taxon>Viridiplantae</taxon>
        <taxon>Streptophyta</taxon>
        <taxon>Embryophyta</taxon>
        <taxon>Tracheophyta</taxon>
        <taxon>Spermatophyta</taxon>
        <taxon>Magnoliopsida</taxon>
        <taxon>Proteales</taxon>
        <taxon>Proteaceae</taxon>
        <taxon>Protea</taxon>
    </lineage>
</organism>
<proteinExistence type="predicted"/>
<dbReference type="Gene3D" id="3.40.640.10">
    <property type="entry name" value="Type I PLP-dependent aspartate aminotransferase-like (Major domain)"/>
    <property type="match status" value="1"/>
</dbReference>
<dbReference type="InterPro" id="IPR015421">
    <property type="entry name" value="PyrdxlP-dep_Trfase_major"/>
</dbReference>
<protein>
    <recommendedName>
        <fullName evidence="1">Aminotransferase class V domain-containing protein</fullName>
    </recommendedName>
</protein>
<dbReference type="InterPro" id="IPR015422">
    <property type="entry name" value="PyrdxlP-dep_Trfase_small"/>
</dbReference>
<dbReference type="Gene3D" id="3.90.1150.10">
    <property type="entry name" value="Aspartate Aminotransferase, domain 1"/>
    <property type="match status" value="1"/>
</dbReference>
<dbReference type="PANTHER" id="PTHR43586">
    <property type="entry name" value="CYSTEINE DESULFURASE"/>
    <property type="match status" value="1"/>
</dbReference>
<feature type="domain" description="Aminotransferase class V" evidence="1">
    <location>
        <begin position="165"/>
        <end position="588"/>
    </location>
</feature>
<dbReference type="OrthoDB" id="420046at2759"/>
<name>A0A9Q0K449_9MAGN</name>